<evidence type="ECO:0000259" key="15">
    <source>
        <dbReference type="PROSITE" id="PS50885"/>
    </source>
</evidence>
<evidence type="ECO:0000256" key="8">
    <source>
        <dbReference type="ARBA" id="ARBA00022777"/>
    </source>
</evidence>
<dbReference type="GO" id="GO:0005886">
    <property type="term" value="C:plasma membrane"/>
    <property type="evidence" value="ECO:0007669"/>
    <property type="project" value="TreeGrafter"/>
</dbReference>
<dbReference type="PROSITE" id="PS50885">
    <property type="entry name" value="HAMP"/>
    <property type="match status" value="1"/>
</dbReference>
<accession>A0A3B0WJU9</accession>
<evidence type="ECO:0000256" key="7">
    <source>
        <dbReference type="ARBA" id="ARBA00022741"/>
    </source>
</evidence>
<dbReference type="InterPro" id="IPR003660">
    <property type="entry name" value="HAMP_dom"/>
</dbReference>
<dbReference type="Gene3D" id="1.10.287.130">
    <property type="match status" value="1"/>
</dbReference>
<dbReference type="CDD" id="cd00082">
    <property type="entry name" value="HisKA"/>
    <property type="match status" value="1"/>
</dbReference>
<dbReference type="InterPro" id="IPR036097">
    <property type="entry name" value="HisK_dim/P_sf"/>
</dbReference>
<dbReference type="Gene3D" id="3.30.565.10">
    <property type="entry name" value="Histidine kinase-like ATPase, C-terminal domain"/>
    <property type="match status" value="1"/>
</dbReference>
<gene>
    <name evidence="16" type="ORF">MNBD_GAMMA06-1602</name>
</gene>
<dbReference type="PROSITE" id="PS50109">
    <property type="entry name" value="HIS_KIN"/>
    <property type="match status" value="1"/>
</dbReference>
<evidence type="ECO:0000256" key="9">
    <source>
        <dbReference type="ARBA" id="ARBA00022840"/>
    </source>
</evidence>
<evidence type="ECO:0000256" key="5">
    <source>
        <dbReference type="ARBA" id="ARBA00022679"/>
    </source>
</evidence>
<dbReference type="InterPro" id="IPR004358">
    <property type="entry name" value="Sig_transdc_His_kin-like_C"/>
</dbReference>
<dbReference type="Pfam" id="PF00512">
    <property type="entry name" value="HisKA"/>
    <property type="match status" value="1"/>
</dbReference>
<evidence type="ECO:0000256" key="2">
    <source>
        <dbReference type="ARBA" id="ARBA00004141"/>
    </source>
</evidence>
<feature type="transmembrane region" description="Helical" evidence="13">
    <location>
        <begin position="169"/>
        <end position="188"/>
    </location>
</feature>
<evidence type="ECO:0000313" key="16">
    <source>
        <dbReference type="EMBL" id="VAW50907.1"/>
    </source>
</evidence>
<dbReference type="Pfam" id="PF02518">
    <property type="entry name" value="HATPase_c"/>
    <property type="match status" value="1"/>
</dbReference>
<keyword evidence="10 13" id="KW-1133">Transmembrane helix</keyword>
<evidence type="ECO:0000256" key="1">
    <source>
        <dbReference type="ARBA" id="ARBA00000085"/>
    </source>
</evidence>
<dbReference type="EMBL" id="UOFD01000021">
    <property type="protein sequence ID" value="VAW50907.1"/>
    <property type="molecule type" value="Genomic_DNA"/>
</dbReference>
<dbReference type="GO" id="GO:0000155">
    <property type="term" value="F:phosphorelay sensor kinase activity"/>
    <property type="evidence" value="ECO:0007669"/>
    <property type="project" value="InterPro"/>
</dbReference>
<protein>
    <recommendedName>
        <fullName evidence="3">histidine kinase</fullName>
        <ecNumber evidence="3">2.7.13.3</ecNumber>
    </recommendedName>
</protein>
<dbReference type="InterPro" id="IPR013727">
    <property type="entry name" value="2CSK_N"/>
</dbReference>
<dbReference type="SUPFAM" id="SSF47384">
    <property type="entry name" value="Homodimeric domain of signal transducing histidine kinase"/>
    <property type="match status" value="1"/>
</dbReference>
<evidence type="ECO:0000256" key="12">
    <source>
        <dbReference type="ARBA" id="ARBA00023136"/>
    </source>
</evidence>
<name>A0A3B0WJU9_9ZZZZ</name>
<reference evidence="16" key="1">
    <citation type="submission" date="2018-06" db="EMBL/GenBank/DDBJ databases">
        <authorList>
            <person name="Zhirakovskaya E."/>
        </authorList>
    </citation>
    <scope>NUCLEOTIDE SEQUENCE</scope>
</reference>
<dbReference type="SMART" id="SM00388">
    <property type="entry name" value="HisKA"/>
    <property type="match status" value="1"/>
</dbReference>
<evidence type="ECO:0000256" key="11">
    <source>
        <dbReference type="ARBA" id="ARBA00023012"/>
    </source>
</evidence>
<feature type="non-terminal residue" evidence="16">
    <location>
        <position position="450"/>
    </location>
</feature>
<evidence type="ECO:0000256" key="13">
    <source>
        <dbReference type="SAM" id="Phobius"/>
    </source>
</evidence>
<proteinExistence type="predicted"/>
<feature type="domain" description="HAMP" evidence="15">
    <location>
        <begin position="189"/>
        <end position="241"/>
    </location>
</feature>
<dbReference type="AlphaFoldDB" id="A0A3B0WJU9"/>
<feature type="domain" description="Histidine kinase" evidence="14">
    <location>
        <begin position="249"/>
        <end position="450"/>
    </location>
</feature>
<keyword evidence="8" id="KW-0418">Kinase</keyword>
<dbReference type="InterPro" id="IPR005467">
    <property type="entry name" value="His_kinase_dom"/>
</dbReference>
<keyword evidence="6 13" id="KW-0812">Transmembrane</keyword>
<dbReference type="PANTHER" id="PTHR45436">
    <property type="entry name" value="SENSOR HISTIDINE KINASE YKOH"/>
    <property type="match status" value="1"/>
</dbReference>
<dbReference type="InterPro" id="IPR003594">
    <property type="entry name" value="HATPase_dom"/>
</dbReference>
<evidence type="ECO:0000256" key="4">
    <source>
        <dbReference type="ARBA" id="ARBA00022553"/>
    </source>
</evidence>
<dbReference type="EC" id="2.7.13.3" evidence="3"/>
<comment type="catalytic activity">
    <reaction evidence="1">
        <text>ATP + protein L-histidine = ADP + protein N-phospho-L-histidine.</text>
        <dbReference type="EC" id="2.7.13.3"/>
    </reaction>
</comment>
<organism evidence="16">
    <name type="scientific">hydrothermal vent metagenome</name>
    <dbReference type="NCBI Taxonomy" id="652676"/>
    <lineage>
        <taxon>unclassified sequences</taxon>
        <taxon>metagenomes</taxon>
        <taxon>ecological metagenomes</taxon>
    </lineage>
</organism>
<keyword evidence="7" id="KW-0547">Nucleotide-binding</keyword>
<dbReference type="Pfam" id="PF08521">
    <property type="entry name" value="2CSK_N"/>
    <property type="match status" value="1"/>
</dbReference>
<dbReference type="PRINTS" id="PR00344">
    <property type="entry name" value="BCTRLSENSOR"/>
</dbReference>
<evidence type="ECO:0000256" key="10">
    <source>
        <dbReference type="ARBA" id="ARBA00022989"/>
    </source>
</evidence>
<keyword evidence="4" id="KW-0597">Phosphoprotein</keyword>
<evidence type="ECO:0000256" key="6">
    <source>
        <dbReference type="ARBA" id="ARBA00022692"/>
    </source>
</evidence>
<dbReference type="InterPro" id="IPR003661">
    <property type="entry name" value="HisK_dim/P_dom"/>
</dbReference>
<sequence length="450" mass="51205">MSIRFQLLLRLIIVSIILVGGTAWLSYNDVRNETRELFDAQLARSARLILSIVQAQNSSSGFSKIQQYLDENQSPLISTDTTDETQQGHAYETKLAFQIWDNEGNLVVKSYNAPLEPMTNVSNEFNNTIINNFHWRTFSLLSSNKRYQCITAERIDVRNDLIFKISNDLFYMFIILIPTLSLIMYLSIDRGLKPLQQLASQINRRSGKNLKLITSDYKYTETAIIKKALNQLLRRLNETLAREKRITSDAAHELRTPLAAIRLHTELAKNAKNSQQKNESLDQVIHSVDRTTHLVEQLLALARLEPELLINEFTNINLTALIIEESALLSPIAINKNIEISFNKTETKLINGNEAALRLLIRNLLSNAISYTPEDGNIIINLTQKKSQTILIVEDNGLGIPEKDRERVMERFYRAENHQMPGCGIGLSIVDRVVQIHQGVLQLCQADNSH</sequence>
<keyword evidence="5" id="KW-0808">Transferase</keyword>
<comment type="subcellular location">
    <subcellularLocation>
        <location evidence="2">Membrane</location>
        <topology evidence="2">Multi-pass membrane protein</topology>
    </subcellularLocation>
</comment>
<evidence type="ECO:0000256" key="3">
    <source>
        <dbReference type="ARBA" id="ARBA00012438"/>
    </source>
</evidence>
<dbReference type="PANTHER" id="PTHR45436:SF14">
    <property type="entry name" value="SENSOR PROTEIN QSEC"/>
    <property type="match status" value="1"/>
</dbReference>
<dbReference type="GO" id="GO:0005524">
    <property type="term" value="F:ATP binding"/>
    <property type="evidence" value="ECO:0007669"/>
    <property type="project" value="UniProtKB-KW"/>
</dbReference>
<keyword evidence="9" id="KW-0067">ATP-binding</keyword>
<dbReference type="SUPFAM" id="SSF55874">
    <property type="entry name" value="ATPase domain of HSP90 chaperone/DNA topoisomerase II/histidine kinase"/>
    <property type="match status" value="1"/>
</dbReference>
<keyword evidence="12 13" id="KW-0472">Membrane</keyword>
<dbReference type="SMART" id="SM00387">
    <property type="entry name" value="HATPase_c"/>
    <property type="match status" value="1"/>
</dbReference>
<keyword evidence="11" id="KW-0902">Two-component regulatory system</keyword>
<evidence type="ECO:0000259" key="14">
    <source>
        <dbReference type="PROSITE" id="PS50109"/>
    </source>
</evidence>
<dbReference type="CDD" id="cd00075">
    <property type="entry name" value="HATPase"/>
    <property type="match status" value="1"/>
</dbReference>
<dbReference type="InterPro" id="IPR036890">
    <property type="entry name" value="HATPase_C_sf"/>
</dbReference>
<feature type="transmembrane region" description="Helical" evidence="13">
    <location>
        <begin position="7"/>
        <end position="27"/>
    </location>
</feature>
<dbReference type="InterPro" id="IPR050428">
    <property type="entry name" value="TCS_sensor_his_kinase"/>
</dbReference>